<evidence type="ECO:0000313" key="1">
    <source>
        <dbReference type="EMBL" id="MBC8750180.1"/>
    </source>
</evidence>
<organism evidence="1 2">
    <name type="scientific">Paraburkholderia podalyriae</name>
    <dbReference type="NCBI Taxonomy" id="1938811"/>
    <lineage>
        <taxon>Bacteria</taxon>
        <taxon>Pseudomonadati</taxon>
        <taxon>Pseudomonadota</taxon>
        <taxon>Betaproteobacteria</taxon>
        <taxon>Burkholderiales</taxon>
        <taxon>Burkholderiaceae</taxon>
        <taxon>Paraburkholderia</taxon>
    </lineage>
</organism>
<accession>A0ABR7PV88</accession>
<name>A0ABR7PV88_9BURK</name>
<sequence>MKLPMLEISFYDGEYIGDAALLTKLCEIEGSVVPDGLPPYSELEETLRALEMCAERYSTPHPVSECFTVFIGRGTDAKVKPLMRLDVMAREGCASASVLSENRPCEDT</sequence>
<protein>
    <submittedName>
        <fullName evidence="1">Uncharacterized protein</fullName>
    </submittedName>
</protein>
<reference evidence="1 2" key="1">
    <citation type="submission" date="2019-09" db="EMBL/GenBank/DDBJ databases">
        <title>Paraburkholderia podalyriae sp. nov., A South African Podalyria-associated rhizobium.</title>
        <authorList>
            <person name="Mavima L."/>
            <person name="Beukes C.W."/>
            <person name="Palmer M."/>
            <person name="De Meyer S.E."/>
            <person name="James E.K."/>
            <person name="Maluk M."/>
            <person name="Avontuur J.R."/>
            <person name="Chan W.Y."/>
            <person name="Venter S.N."/>
            <person name="Steenkamp E.T."/>
        </authorList>
    </citation>
    <scope>NUCLEOTIDE SEQUENCE [LARGE SCALE GENOMIC DNA]</scope>
    <source>
        <strain evidence="1 2">WC7.3b</strain>
    </source>
</reference>
<keyword evidence="2" id="KW-1185">Reference proteome</keyword>
<dbReference type="RefSeq" id="WP_187637143.1">
    <property type="nucleotide sequence ID" value="NZ_VZQQ01000029.1"/>
</dbReference>
<dbReference type="EMBL" id="VZQQ01000029">
    <property type="protein sequence ID" value="MBC8750180.1"/>
    <property type="molecule type" value="Genomic_DNA"/>
</dbReference>
<gene>
    <name evidence="1" type="ORF">F6X42_27385</name>
</gene>
<evidence type="ECO:0000313" key="2">
    <source>
        <dbReference type="Proteomes" id="UP000736373"/>
    </source>
</evidence>
<dbReference type="Proteomes" id="UP000736373">
    <property type="component" value="Unassembled WGS sequence"/>
</dbReference>
<comment type="caution">
    <text evidence="1">The sequence shown here is derived from an EMBL/GenBank/DDBJ whole genome shotgun (WGS) entry which is preliminary data.</text>
</comment>
<proteinExistence type="predicted"/>